<protein>
    <submittedName>
        <fullName evidence="1">Uncharacterized protein</fullName>
    </submittedName>
</protein>
<accession>A0A8S5NXV7</accession>
<organism evidence="1">
    <name type="scientific">Siphoviridae sp. ctINK4</name>
    <dbReference type="NCBI Taxonomy" id="2825428"/>
    <lineage>
        <taxon>Viruses</taxon>
        <taxon>Duplodnaviria</taxon>
        <taxon>Heunggongvirae</taxon>
        <taxon>Uroviricota</taxon>
        <taxon>Caudoviricetes</taxon>
    </lineage>
</organism>
<reference evidence="1" key="1">
    <citation type="journal article" date="2021" name="Proc. Natl. Acad. Sci. U.S.A.">
        <title>A Catalog of Tens of Thousands of Viruses from Human Metagenomes Reveals Hidden Associations with Chronic Diseases.</title>
        <authorList>
            <person name="Tisza M.J."/>
            <person name="Buck C.B."/>
        </authorList>
    </citation>
    <scope>NUCLEOTIDE SEQUENCE</scope>
    <source>
        <strain evidence="1">CtINK4</strain>
    </source>
</reference>
<proteinExistence type="predicted"/>
<name>A0A8S5NXV7_9CAUD</name>
<sequence length="208" mass="24043">MNEFKKMANAAGKTIDEKMEAAKEYRTELEKNLQFNFTKQNELNEQAKTRYDNKISEMLRSLSVVVGDLKDMLRISLEEKFTMNLSEVDAITLVNLASIPLSEDELRLQFKKYKNNPLVLRRLEVIAREKGFDIIELAKEFLANNHGFEYYVTKIDEFVDNLQVHVDEAIAINPKMTEDEGKGVIVNLTKDVINSLALDYETIFEPVR</sequence>
<evidence type="ECO:0000313" key="1">
    <source>
        <dbReference type="EMBL" id="DAD98795.1"/>
    </source>
</evidence>
<dbReference type="EMBL" id="BK015267">
    <property type="protein sequence ID" value="DAD98795.1"/>
    <property type="molecule type" value="Genomic_DNA"/>
</dbReference>